<evidence type="ECO:0000313" key="6">
    <source>
        <dbReference type="EMBL" id="CEN60538.1"/>
    </source>
</evidence>
<dbReference type="PANTHER" id="PTHR42877">
    <property type="entry name" value="L-ORNITHINE N(5)-MONOOXYGENASE-RELATED"/>
    <property type="match status" value="1"/>
</dbReference>
<evidence type="ECO:0000256" key="1">
    <source>
        <dbReference type="ARBA" id="ARBA00001974"/>
    </source>
</evidence>
<evidence type="ECO:0008006" key="8">
    <source>
        <dbReference type="Google" id="ProtNLM"/>
    </source>
</evidence>
<keyword evidence="3" id="KW-0285">Flavoprotein</keyword>
<dbReference type="EMBL" id="CDMC01000002">
    <property type="protein sequence ID" value="CEN60538.1"/>
    <property type="molecule type" value="Genomic_DNA"/>
</dbReference>
<keyword evidence="5" id="KW-0472">Membrane</keyword>
<evidence type="ECO:0000256" key="2">
    <source>
        <dbReference type="ARBA" id="ARBA00010139"/>
    </source>
</evidence>
<dbReference type="InterPro" id="IPR051209">
    <property type="entry name" value="FAD-bind_Monooxygenase_sf"/>
</dbReference>
<dbReference type="PANTHER" id="PTHR42877:SF10">
    <property type="entry name" value="L-ORNITHINE N(5)-OXYGENASE"/>
    <property type="match status" value="1"/>
</dbReference>
<organism evidence="6 7">
    <name type="scientific">Aspergillus calidoustus</name>
    <dbReference type="NCBI Taxonomy" id="454130"/>
    <lineage>
        <taxon>Eukaryota</taxon>
        <taxon>Fungi</taxon>
        <taxon>Dikarya</taxon>
        <taxon>Ascomycota</taxon>
        <taxon>Pezizomycotina</taxon>
        <taxon>Eurotiomycetes</taxon>
        <taxon>Eurotiomycetidae</taxon>
        <taxon>Eurotiales</taxon>
        <taxon>Aspergillaceae</taxon>
        <taxon>Aspergillus</taxon>
        <taxon>Aspergillus subgen. Nidulantes</taxon>
    </lineage>
</organism>
<protein>
    <recommendedName>
        <fullName evidence="8">L-ornithine N(5)-monooxygenase</fullName>
    </recommendedName>
</protein>
<reference evidence="7" key="1">
    <citation type="journal article" date="2016" name="Genome Announc.">
        <title>Draft genome sequences of fungus Aspergillus calidoustus.</title>
        <authorList>
            <person name="Horn F."/>
            <person name="Linde J."/>
            <person name="Mattern D.J."/>
            <person name="Walther G."/>
            <person name="Guthke R."/>
            <person name="Scherlach K."/>
            <person name="Martin K."/>
            <person name="Brakhage A.A."/>
            <person name="Petzke L."/>
            <person name="Valiante V."/>
        </authorList>
    </citation>
    <scope>NUCLEOTIDE SEQUENCE [LARGE SCALE GENOMIC DNA]</scope>
    <source>
        <strain evidence="7">SF006504</strain>
    </source>
</reference>
<dbReference type="OrthoDB" id="74360at2759"/>
<keyword evidence="4" id="KW-0274">FAD</keyword>
<accession>A0A0U5GM21</accession>
<evidence type="ECO:0000313" key="7">
    <source>
        <dbReference type="Proteomes" id="UP000054771"/>
    </source>
</evidence>
<dbReference type="AlphaFoldDB" id="A0A0U5GM21"/>
<keyword evidence="7" id="KW-1185">Reference proteome</keyword>
<name>A0A0U5GM21_ASPCI</name>
<evidence type="ECO:0000256" key="3">
    <source>
        <dbReference type="ARBA" id="ARBA00022630"/>
    </source>
</evidence>
<dbReference type="OMA" id="LENCINY"/>
<proteinExistence type="inferred from homology"/>
<dbReference type="Proteomes" id="UP000054771">
    <property type="component" value="Unassembled WGS sequence"/>
</dbReference>
<evidence type="ECO:0000256" key="4">
    <source>
        <dbReference type="ARBA" id="ARBA00022827"/>
    </source>
</evidence>
<gene>
    <name evidence="6" type="ORF">ASPCAL02974</name>
</gene>
<dbReference type="InterPro" id="IPR036188">
    <property type="entry name" value="FAD/NAD-bd_sf"/>
</dbReference>
<comment type="cofactor">
    <cofactor evidence="1">
        <name>FAD</name>
        <dbReference type="ChEBI" id="CHEBI:57692"/>
    </cofactor>
</comment>
<keyword evidence="5" id="KW-0812">Transmembrane</keyword>
<dbReference type="SUPFAM" id="SSF51905">
    <property type="entry name" value="FAD/NAD(P)-binding domain"/>
    <property type="match status" value="1"/>
</dbReference>
<evidence type="ECO:0000256" key="5">
    <source>
        <dbReference type="SAM" id="Phobius"/>
    </source>
</evidence>
<feature type="transmembrane region" description="Helical" evidence="5">
    <location>
        <begin position="276"/>
        <end position="296"/>
    </location>
</feature>
<sequence length="297" mass="34087">MRMLICIAAESHCLFLKRNNYKSQKQAQASSLTHMTSLAPPKYHSMLTPSYPVGCKRRVWDSDWLRSMHDSRYTLVSGSLTQVHDREVTIRGSDALSRELTDSTLKADTLILATGFKTTEFKHYVPVVGRHGISLRHQWTMRGGPHAYMCTAVDGFHNFFMVGGPNSLTGHTSAIMTIENNIEYILVLIRPILTGHVSIFEPKPEAMQAWDRAIQRHTQSTVFHFCTSWYKGQGRRNVAIYLRSQLDYYLRCRFPRLSDWDRTMTVRGQNCQRRRWMMGYFALATVCLGLGVVFAVL</sequence>
<keyword evidence="5" id="KW-1133">Transmembrane helix</keyword>
<comment type="similarity">
    <text evidence="2">Belongs to the FAD-binding monooxygenase family.</text>
</comment>
<dbReference type="Gene3D" id="3.50.50.60">
    <property type="entry name" value="FAD/NAD(P)-binding domain"/>
    <property type="match status" value="1"/>
</dbReference>
<dbReference type="STRING" id="454130.A0A0U5GM21"/>